<keyword evidence="1" id="KW-0808">Transferase</keyword>
<evidence type="ECO:0000313" key="4">
    <source>
        <dbReference type="EMBL" id="ADI17046.1"/>
    </source>
</evidence>
<dbReference type="CDD" id="cd04301">
    <property type="entry name" value="NAT_SF"/>
    <property type="match status" value="1"/>
</dbReference>
<organism evidence="4">
    <name type="scientific">uncultured alpha proteobacterium HF0010_30A23</name>
    <dbReference type="NCBI Taxonomy" id="710802"/>
    <lineage>
        <taxon>Bacteria</taxon>
        <taxon>Pseudomonadati</taxon>
        <taxon>Pseudomonadota</taxon>
        <taxon>Alphaproteobacteria</taxon>
        <taxon>environmental samples</taxon>
    </lineage>
</organism>
<dbReference type="GO" id="GO:0016747">
    <property type="term" value="F:acyltransferase activity, transferring groups other than amino-acyl groups"/>
    <property type="evidence" value="ECO:0007669"/>
    <property type="project" value="InterPro"/>
</dbReference>
<dbReference type="InterPro" id="IPR050832">
    <property type="entry name" value="Bact_Acetyltransf"/>
</dbReference>
<evidence type="ECO:0000256" key="2">
    <source>
        <dbReference type="ARBA" id="ARBA00023315"/>
    </source>
</evidence>
<evidence type="ECO:0000256" key="1">
    <source>
        <dbReference type="ARBA" id="ARBA00022679"/>
    </source>
</evidence>
<dbReference type="EMBL" id="GU474853">
    <property type="protein sequence ID" value="ADI17046.1"/>
    <property type="molecule type" value="Genomic_DNA"/>
</dbReference>
<reference evidence="4" key="1">
    <citation type="journal article" date="2011" name="Environ. Microbiol.">
        <title>Time-series analyses of Monterey Bay coastal microbial picoplankton using a 'genome proxy' microarray.</title>
        <authorList>
            <person name="Rich V.I."/>
            <person name="Pham V.D."/>
            <person name="Eppley J."/>
            <person name="Shi Y."/>
            <person name="DeLong E.F."/>
        </authorList>
    </citation>
    <scope>NUCLEOTIDE SEQUENCE</scope>
</reference>
<dbReference type="PANTHER" id="PTHR43877:SF2">
    <property type="entry name" value="AMINOALKYLPHOSPHONATE N-ACETYLTRANSFERASE-RELATED"/>
    <property type="match status" value="1"/>
</dbReference>
<dbReference type="SUPFAM" id="SSF55729">
    <property type="entry name" value="Acyl-CoA N-acyltransferases (Nat)"/>
    <property type="match status" value="1"/>
</dbReference>
<dbReference type="Gene3D" id="3.40.630.30">
    <property type="match status" value="1"/>
</dbReference>
<protein>
    <recommendedName>
        <fullName evidence="3">N-acetyltransferase domain-containing protein</fullName>
    </recommendedName>
</protein>
<dbReference type="Pfam" id="PF00583">
    <property type="entry name" value="Acetyltransf_1"/>
    <property type="match status" value="1"/>
</dbReference>
<sequence length="186" mass="20490">METVKNPASAALNPNAERSVLLADSLSEGDLQDLCDATIDAIEAGGGFGWLSPPPRDTLERYWQGLMLIPDRRVFVARLDGLIAGSIQLHLNPRNNEAQAMLGRITSAFIATWARGKGLGHMLIDAVESDAQLIGLRALTLDLRETQTNAIRTYESRGYHRWGTQPQYAFVDGHWIAGHHYAKELA</sequence>
<accession>E0XRK5</accession>
<dbReference type="InterPro" id="IPR016181">
    <property type="entry name" value="Acyl_CoA_acyltransferase"/>
</dbReference>
<dbReference type="PROSITE" id="PS51186">
    <property type="entry name" value="GNAT"/>
    <property type="match status" value="1"/>
</dbReference>
<proteinExistence type="predicted"/>
<feature type="domain" description="N-acetyltransferase" evidence="3">
    <location>
        <begin position="21"/>
        <end position="186"/>
    </location>
</feature>
<evidence type="ECO:0000259" key="3">
    <source>
        <dbReference type="PROSITE" id="PS51186"/>
    </source>
</evidence>
<dbReference type="InterPro" id="IPR000182">
    <property type="entry name" value="GNAT_dom"/>
</dbReference>
<keyword evidence="2" id="KW-0012">Acyltransferase</keyword>
<dbReference type="AlphaFoldDB" id="E0XRK5"/>
<dbReference type="PANTHER" id="PTHR43877">
    <property type="entry name" value="AMINOALKYLPHOSPHONATE N-ACETYLTRANSFERASE-RELATED-RELATED"/>
    <property type="match status" value="1"/>
</dbReference>
<name>E0XRK5_9PROT</name>